<evidence type="ECO:0000256" key="1">
    <source>
        <dbReference type="SAM" id="MobiDB-lite"/>
    </source>
</evidence>
<dbReference type="EMBL" id="JWZT01000856">
    <property type="protein sequence ID" value="KII73411.1"/>
    <property type="molecule type" value="Genomic_DNA"/>
</dbReference>
<evidence type="ECO:0000313" key="4">
    <source>
        <dbReference type="Proteomes" id="UP000031668"/>
    </source>
</evidence>
<feature type="transmembrane region" description="Helical" evidence="2">
    <location>
        <begin position="80"/>
        <end position="98"/>
    </location>
</feature>
<keyword evidence="4" id="KW-1185">Reference proteome</keyword>
<feature type="compositionally biased region" description="Basic and acidic residues" evidence="1">
    <location>
        <begin position="15"/>
        <end position="38"/>
    </location>
</feature>
<keyword evidence="2" id="KW-0812">Transmembrane</keyword>
<comment type="caution">
    <text evidence="3">The sequence shown here is derived from an EMBL/GenBank/DDBJ whole genome shotgun (WGS) entry which is preliminary data.</text>
</comment>
<accession>A0A0C2N1A4</accession>
<reference evidence="3 4" key="1">
    <citation type="journal article" date="2014" name="Genome Biol. Evol.">
        <title>The genome of the myxosporean Thelohanellus kitauei shows adaptations to nutrient acquisition within its fish host.</title>
        <authorList>
            <person name="Yang Y."/>
            <person name="Xiong J."/>
            <person name="Zhou Z."/>
            <person name="Huo F."/>
            <person name="Miao W."/>
            <person name="Ran C."/>
            <person name="Liu Y."/>
            <person name="Zhang J."/>
            <person name="Feng J."/>
            <person name="Wang M."/>
            <person name="Wang M."/>
            <person name="Wang L."/>
            <person name="Yao B."/>
        </authorList>
    </citation>
    <scope>NUCLEOTIDE SEQUENCE [LARGE SCALE GENOMIC DNA]</scope>
    <source>
        <strain evidence="3">Wuqing</strain>
    </source>
</reference>
<keyword evidence="2" id="KW-1133">Transmembrane helix</keyword>
<evidence type="ECO:0000313" key="3">
    <source>
        <dbReference type="EMBL" id="KII73411.1"/>
    </source>
</evidence>
<dbReference type="Proteomes" id="UP000031668">
    <property type="component" value="Unassembled WGS sequence"/>
</dbReference>
<feature type="region of interest" description="Disordered" evidence="1">
    <location>
        <begin position="1"/>
        <end position="53"/>
    </location>
</feature>
<keyword evidence="2" id="KW-0472">Membrane</keyword>
<gene>
    <name evidence="3" type="ORF">RF11_16276</name>
</gene>
<proteinExistence type="predicted"/>
<evidence type="ECO:0000256" key="2">
    <source>
        <dbReference type="SAM" id="Phobius"/>
    </source>
</evidence>
<dbReference type="AlphaFoldDB" id="A0A0C2N1A4"/>
<organism evidence="3 4">
    <name type="scientific">Thelohanellus kitauei</name>
    <name type="common">Myxosporean</name>
    <dbReference type="NCBI Taxonomy" id="669202"/>
    <lineage>
        <taxon>Eukaryota</taxon>
        <taxon>Metazoa</taxon>
        <taxon>Cnidaria</taxon>
        <taxon>Myxozoa</taxon>
        <taxon>Myxosporea</taxon>
        <taxon>Bivalvulida</taxon>
        <taxon>Platysporina</taxon>
        <taxon>Myxobolidae</taxon>
        <taxon>Thelohanellus</taxon>
    </lineage>
</organism>
<name>A0A0C2N1A4_THEKT</name>
<protein>
    <submittedName>
        <fullName evidence="3">Uncharacterized protein</fullName>
    </submittedName>
</protein>
<sequence>MKQRGYEDLEACSDGEDRLRQKGPPDNRKYERQRENTTRESLAPQEPRLTETSSLKFAQLSELRIQVVSRTQNKSKSRSLITLCVIVSLPLVIAKWTVERRSYGPSPFLHNKSR</sequence>